<protein>
    <recommendedName>
        <fullName evidence="1">CMP/dCMP-type deaminase domain-containing protein</fullName>
    </recommendedName>
</protein>
<name>A0AAV5AFJ2_9AGAM</name>
<gene>
    <name evidence="2" type="ORF">Clacol_006514</name>
</gene>
<dbReference type="PROSITE" id="PS51747">
    <property type="entry name" value="CYT_DCMP_DEAMINASES_2"/>
    <property type="match status" value="1"/>
</dbReference>
<dbReference type="GO" id="GO:0006139">
    <property type="term" value="P:nucleobase-containing compound metabolic process"/>
    <property type="evidence" value="ECO:0007669"/>
    <property type="project" value="UniProtKB-ARBA"/>
</dbReference>
<dbReference type="EMBL" id="BPWL01000007">
    <property type="protein sequence ID" value="GJJ12273.1"/>
    <property type="molecule type" value="Genomic_DNA"/>
</dbReference>
<keyword evidence="3" id="KW-1185">Reference proteome</keyword>
<dbReference type="GO" id="GO:0003824">
    <property type="term" value="F:catalytic activity"/>
    <property type="evidence" value="ECO:0007669"/>
    <property type="project" value="InterPro"/>
</dbReference>
<evidence type="ECO:0000313" key="2">
    <source>
        <dbReference type="EMBL" id="GJJ12273.1"/>
    </source>
</evidence>
<accession>A0AAV5AFJ2</accession>
<dbReference type="InterPro" id="IPR016193">
    <property type="entry name" value="Cytidine_deaminase-like"/>
</dbReference>
<dbReference type="Proteomes" id="UP001050691">
    <property type="component" value="Unassembled WGS sequence"/>
</dbReference>
<dbReference type="Pfam" id="PF18785">
    <property type="entry name" value="Inv-AAD"/>
    <property type="match status" value="1"/>
</dbReference>
<sequence length="184" mass="19920">MVDAGDLARSAHRFTHLEFLREAMEAACKCEALPGAFSVGCVIVTHWPELHSPPIKLSTGYSRELPGNTHAEANALSKVDALSTADLMEVFGQQPPSTKDILKNADVYTTMEPCSVRTSGLSPCANALIEANVRRCFIGVKEPTDFVVCEGAKKMADIGIEIIWLEEVADECLAIARKGHPLQP</sequence>
<evidence type="ECO:0000259" key="1">
    <source>
        <dbReference type="PROSITE" id="PS51747"/>
    </source>
</evidence>
<dbReference type="Gene3D" id="3.40.140.10">
    <property type="entry name" value="Cytidine Deaminase, domain 2"/>
    <property type="match status" value="1"/>
</dbReference>
<proteinExistence type="predicted"/>
<dbReference type="AlphaFoldDB" id="A0AAV5AFJ2"/>
<reference evidence="2" key="1">
    <citation type="submission" date="2021-10" db="EMBL/GenBank/DDBJ databases">
        <title>De novo Genome Assembly of Clathrus columnatus (Basidiomycota, Fungi) Using Illumina and Nanopore Sequence Data.</title>
        <authorList>
            <person name="Ogiso-Tanaka E."/>
            <person name="Itagaki H."/>
            <person name="Hosoya T."/>
            <person name="Hosaka K."/>
        </authorList>
    </citation>
    <scope>NUCLEOTIDE SEQUENCE</scope>
    <source>
        <strain evidence="2">MO-923</strain>
    </source>
</reference>
<dbReference type="InterPro" id="IPR002125">
    <property type="entry name" value="CMP_dCMP_dom"/>
</dbReference>
<feature type="domain" description="CMP/dCMP-type deaminase" evidence="1">
    <location>
        <begin position="14"/>
        <end position="149"/>
    </location>
</feature>
<evidence type="ECO:0000313" key="3">
    <source>
        <dbReference type="Proteomes" id="UP001050691"/>
    </source>
</evidence>
<dbReference type="SUPFAM" id="SSF53927">
    <property type="entry name" value="Cytidine deaminase-like"/>
    <property type="match status" value="1"/>
</dbReference>
<comment type="caution">
    <text evidence="2">The sequence shown here is derived from an EMBL/GenBank/DDBJ whole genome shotgun (WGS) entry which is preliminary data.</text>
</comment>
<organism evidence="2 3">
    <name type="scientific">Clathrus columnatus</name>
    <dbReference type="NCBI Taxonomy" id="1419009"/>
    <lineage>
        <taxon>Eukaryota</taxon>
        <taxon>Fungi</taxon>
        <taxon>Dikarya</taxon>
        <taxon>Basidiomycota</taxon>
        <taxon>Agaricomycotina</taxon>
        <taxon>Agaricomycetes</taxon>
        <taxon>Phallomycetidae</taxon>
        <taxon>Phallales</taxon>
        <taxon>Clathraceae</taxon>
        <taxon>Clathrus</taxon>
    </lineage>
</organism>